<dbReference type="EC" id="3.1.3.-" evidence="1"/>
<dbReference type="Gene3D" id="3.30.1240.10">
    <property type="match status" value="1"/>
</dbReference>
<dbReference type="GO" id="GO:0000287">
    <property type="term" value="F:magnesium ion binding"/>
    <property type="evidence" value="ECO:0007669"/>
    <property type="project" value="TreeGrafter"/>
</dbReference>
<dbReference type="Pfam" id="PF08282">
    <property type="entry name" value="Hydrolase_3"/>
    <property type="match status" value="1"/>
</dbReference>
<sequence>MTDPAPEGGGLPYRLVATDLDGTLLTSTETVSERTRAALAAVEALGARHIVVTGRSAGWTRPVLDQIGYTGIAVCGQGAQVYDAGAHRLLTSVTLDRQLAALALGKIEAEVGTVAVAASQDGLDGEVLAGPGYRLISDLPVVWTDRQDLLAKPISKLYLQHPELSDEALVAAARQVAGGLVDVVLAGPDIVELLPLGLTKATGLAIAARRLGVRGAETIAFGDMPNDVPMLRWAGYGVAMAGAHEELRAVADEVTAGHDEDGVAVVLERVFGLTAGA</sequence>
<dbReference type="PANTHER" id="PTHR10000">
    <property type="entry name" value="PHOSPHOSERINE PHOSPHATASE"/>
    <property type="match status" value="1"/>
</dbReference>
<dbReference type="PROSITE" id="PS01228">
    <property type="entry name" value="COF_1"/>
    <property type="match status" value="1"/>
</dbReference>
<dbReference type="NCBIfam" id="TIGR01484">
    <property type="entry name" value="HAD-SF-IIB"/>
    <property type="match status" value="1"/>
</dbReference>
<organism evidence="1">
    <name type="scientific">Kitasatospora camelliae</name>
    <dbReference type="NCBI Taxonomy" id="3156397"/>
    <lineage>
        <taxon>Bacteria</taxon>
        <taxon>Bacillati</taxon>
        <taxon>Actinomycetota</taxon>
        <taxon>Actinomycetes</taxon>
        <taxon>Kitasatosporales</taxon>
        <taxon>Streptomycetaceae</taxon>
        <taxon>Kitasatospora</taxon>
    </lineage>
</organism>
<accession>A0AAU8JWJ6</accession>
<dbReference type="InterPro" id="IPR006379">
    <property type="entry name" value="HAD-SF_hydro_IIB"/>
</dbReference>
<gene>
    <name evidence="1" type="ORF">ABWK59_18395</name>
</gene>
<proteinExistence type="predicted"/>
<name>A0AAU8JWJ6_9ACTN</name>
<dbReference type="SUPFAM" id="SSF56784">
    <property type="entry name" value="HAD-like"/>
    <property type="match status" value="1"/>
</dbReference>
<protein>
    <submittedName>
        <fullName evidence="1">HAD family hydrolase</fullName>
        <ecNumber evidence="1">3.1.3.-</ecNumber>
    </submittedName>
</protein>
<reference evidence="1" key="1">
    <citation type="submission" date="2024-06" db="EMBL/GenBank/DDBJ databases">
        <title>The genome sequences of Kitasatospora sp. strain HUAS MG31.</title>
        <authorList>
            <person name="Mo P."/>
        </authorList>
    </citation>
    <scope>NUCLEOTIDE SEQUENCE</scope>
    <source>
        <strain evidence="1">HUAS MG31</strain>
    </source>
</reference>
<dbReference type="EMBL" id="CP159872">
    <property type="protein sequence ID" value="XCM80745.1"/>
    <property type="molecule type" value="Genomic_DNA"/>
</dbReference>
<keyword evidence="1" id="KW-0378">Hydrolase</keyword>
<dbReference type="AlphaFoldDB" id="A0AAU8JWJ6"/>
<dbReference type="PANTHER" id="PTHR10000:SF8">
    <property type="entry name" value="HAD SUPERFAMILY HYDROLASE-LIKE, TYPE 3"/>
    <property type="match status" value="1"/>
</dbReference>
<dbReference type="KEGG" id="kcm:ABWK59_18395"/>
<dbReference type="GO" id="GO:0005829">
    <property type="term" value="C:cytosol"/>
    <property type="evidence" value="ECO:0007669"/>
    <property type="project" value="TreeGrafter"/>
</dbReference>
<dbReference type="Gene3D" id="3.40.50.1000">
    <property type="entry name" value="HAD superfamily/HAD-like"/>
    <property type="match status" value="1"/>
</dbReference>
<evidence type="ECO:0000313" key="1">
    <source>
        <dbReference type="EMBL" id="XCM80745.1"/>
    </source>
</evidence>
<dbReference type="InterPro" id="IPR036412">
    <property type="entry name" value="HAD-like_sf"/>
</dbReference>
<dbReference type="GO" id="GO:0016791">
    <property type="term" value="F:phosphatase activity"/>
    <property type="evidence" value="ECO:0007669"/>
    <property type="project" value="UniProtKB-ARBA"/>
</dbReference>
<dbReference type="RefSeq" id="WP_354641680.1">
    <property type="nucleotide sequence ID" value="NZ_CP159872.1"/>
</dbReference>
<dbReference type="InterPro" id="IPR023214">
    <property type="entry name" value="HAD_sf"/>
</dbReference>